<dbReference type="Gene3D" id="1.10.10.1400">
    <property type="entry name" value="Terminase, small subunit, N-terminal DNA-binding domain, HTH motif"/>
    <property type="match status" value="1"/>
</dbReference>
<dbReference type="HOGENOM" id="CLU_1659122_0_0_6"/>
<evidence type="ECO:0000313" key="4">
    <source>
        <dbReference type="Proteomes" id="UP000000593"/>
    </source>
</evidence>
<dbReference type="eggNOG" id="COG3728">
    <property type="taxonomic scope" value="Bacteria"/>
</dbReference>
<dbReference type="RefSeq" id="WP_011220654.1">
    <property type="nucleotide sequence ID" value="NC_006371.1"/>
</dbReference>
<organism evidence="3 4">
    <name type="scientific">Photobacterium profundum (strain SS9)</name>
    <dbReference type="NCBI Taxonomy" id="298386"/>
    <lineage>
        <taxon>Bacteria</taxon>
        <taxon>Pseudomonadati</taxon>
        <taxon>Pseudomonadota</taxon>
        <taxon>Gammaproteobacteria</taxon>
        <taxon>Vibrionales</taxon>
        <taxon>Vibrionaceae</taxon>
        <taxon>Photobacterium</taxon>
    </lineage>
</organism>
<keyword evidence="1" id="KW-1188">Viral release from host cell</keyword>
<evidence type="ECO:0000313" key="3">
    <source>
        <dbReference type="EMBL" id="CAG22438.1"/>
    </source>
</evidence>
<sequence>MPILKTKKHELFCFEYVACNFNGAEAARNAGYSEKGARQRAETLLKREDIQDRIDEMKAERVNRLQLDADFVLLKAHDVFQRCSQEVRPVTYADGTPVKDDEGQPVYQFDSRSALKALELIGKHTSIGAFKERVEHSMSNDLAALVLRGRRRAKQSGDN</sequence>
<keyword evidence="4" id="KW-1185">Reference proteome</keyword>
<gene>
    <name evidence="3" type="ordered locus">PBPRB0565</name>
</gene>
<dbReference type="AlphaFoldDB" id="Q6LJU2"/>
<dbReference type="InterPro" id="IPR005335">
    <property type="entry name" value="Terminase_ssu"/>
</dbReference>
<keyword evidence="2" id="KW-0231">Viral genome packaging</keyword>
<dbReference type="PANTHER" id="PTHR41328">
    <property type="entry name" value="TERMINASE SMALL SUBUNIT-RELATED"/>
    <property type="match status" value="1"/>
</dbReference>
<dbReference type="GO" id="GO:0051276">
    <property type="term" value="P:chromosome organization"/>
    <property type="evidence" value="ECO:0007669"/>
    <property type="project" value="InterPro"/>
</dbReference>
<proteinExistence type="predicted"/>
<protein>
    <recommendedName>
        <fullName evidence="5">Terminase small subunit</fullName>
    </recommendedName>
</protein>
<dbReference type="STRING" id="298386.PBPRB0565"/>
<evidence type="ECO:0000256" key="1">
    <source>
        <dbReference type="ARBA" id="ARBA00022612"/>
    </source>
</evidence>
<name>Q6LJU2_PHOPR</name>
<dbReference type="InterPro" id="IPR038713">
    <property type="entry name" value="Terminase_Gp1_N_sf"/>
</dbReference>
<dbReference type="PANTHER" id="PTHR41328:SF2">
    <property type="entry name" value="TERMINASE SMALL SUBUNIT"/>
    <property type="match status" value="1"/>
</dbReference>
<reference evidence="4" key="1">
    <citation type="journal article" date="2005" name="Science">
        <title>Life at depth: Photobacterium profundum genome sequence and expression analysis.</title>
        <authorList>
            <person name="Vezzi A."/>
            <person name="Campanaro S."/>
            <person name="D'Angelo M."/>
            <person name="Simonato F."/>
            <person name="Vitulo N."/>
            <person name="Lauro F.M."/>
            <person name="Cestaro A."/>
            <person name="Malacrida G."/>
            <person name="Simionati B."/>
            <person name="Cannata N."/>
            <person name="Romualdi C."/>
            <person name="Bartlett D.H."/>
            <person name="Valle G."/>
        </authorList>
    </citation>
    <scope>NUCLEOTIDE SEQUENCE [LARGE SCALE GENOMIC DNA]</scope>
    <source>
        <strain evidence="4">ATCC BAA-1253 / SS9</strain>
    </source>
</reference>
<accession>Q6LJU2</accession>
<evidence type="ECO:0000256" key="2">
    <source>
        <dbReference type="ARBA" id="ARBA00023219"/>
    </source>
</evidence>
<dbReference type="EMBL" id="CR378676">
    <property type="protein sequence ID" value="CAG22438.1"/>
    <property type="molecule type" value="Genomic_DNA"/>
</dbReference>
<dbReference type="Pfam" id="PF03592">
    <property type="entry name" value="Terminase_2"/>
    <property type="match status" value="1"/>
</dbReference>
<evidence type="ECO:0008006" key="5">
    <source>
        <dbReference type="Google" id="ProtNLM"/>
    </source>
</evidence>
<dbReference type="InterPro" id="IPR052404">
    <property type="entry name" value="SPP1-like_terminase"/>
</dbReference>
<dbReference type="Proteomes" id="UP000000593">
    <property type="component" value="Chromosome 2"/>
</dbReference>
<dbReference type="KEGG" id="ppr:PBPRB0565"/>